<keyword evidence="3" id="KW-1185">Reference proteome</keyword>
<organism evidence="2 3">
    <name type="scientific">Herbaspirillum rhizosphaerae</name>
    <dbReference type="NCBI Taxonomy" id="346179"/>
    <lineage>
        <taxon>Bacteria</taxon>
        <taxon>Pseudomonadati</taxon>
        <taxon>Pseudomonadota</taxon>
        <taxon>Betaproteobacteria</taxon>
        <taxon>Burkholderiales</taxon>
        <taxon>Oxalobacteraceae</taxon>
        <taxon>Herbaspirillum</taxon>
    </lineage>
</organism>
<keyword evidence="1" id="KW-0812">Transmembrane</keyword>
<name>A0ABW8Z9G2_9BURK</name>
<dbReference type="RefSeq" id="WP_408168127.1">
    <property type="nucleotide sequence ID" value="NZ_JAQQFR010000007.1"/>
</dbReference>
<feature type="transmembrane region" description="Helical" evidence="1">
    <location>
        <begin position="119"/>
        <end position="146"/>
    </location>
</feature>
<evidence type="ECO:0000313" key="2">
    <source>
        <dbReference type="EMBL" id="MFL9879125.1"/>
    </source>
</evidence>
<feature type="transmembrane region" description="Helical" evidence="1">
    <location>
        <begin position="158"/>
        <end position="178"/>
    </location>
</feature>
<feature type="transmembrane region" description="Helical" evidence="1">
    <location>
        <begin position="371"/>
        <end position="394"/>
    </location>
</feature>
<keyword evidence="1" id="KW-0472">Membrane</keyword>
<sequence length="532" mass="59569">MRDLPARGSEKNMNKPSNNIIHHNNSVPFRVDVALLLLLVIGWALVLFRMWGGGFTGGDEGFTASAAYHYNGVFGAAKVLAESQGRFYQLFIFPLAQIPYLFDSLAWTNSLRILSSASAVIAFYYFTQVLFGRILALLSGFILLALQDTVGSGYNPFHALPLWFNLGITLFFFSLYLFTQAVSRGKPTTLAYTIFFTSLLTYEAMLLYALAFVLLWLHLSPPKKVAGDTWRMYLNEFRKNNIGLFVSTGSYLLLYAIYRMIYGSSYAGAQGLSWSNTHDVLYTVYAFSVNGIYIRGLRDWFWDLSLPASHISVIVAVGMAFCIFLQAFSPKKTSGIISFKCILSIVLFIFIPNILFGLTERYRGWATKGPYYIGSYFSSFAICLALAVAIVFLLTYTSKKLFITFFSNGIAVLLASSIAFGAYLNHYQSVSFFDKSRNDARRSSSMAALGDALHSRNIGPFSTLCITSLMADADPYDYWSFFISKRAKYPVKVMLGKTNKKCEAYIEPDGTDYKLLSPAGKVIWSDTRQGPH</sequence>
<evidence type="ECO:0000313" key="3">
    <source>
        <dbReference type="Proteomes" id="UP001629214"/>
    </source>
</evidence>
<dbReference type="Proteomes" id="UP001629214">
    <property type="component" value="Unassembled WGS sequence"/>
</dbReference>
<feature type="transmembrane region" description="Helical" evidence="1">
    <location>
        <begin position="33"/>
        <end position="52"/>
    </location>
</feature>
<feature type="transmembrane region" description="Helical" evidence="1">
    <location>
        <begin position="239"/>
        <end position="258"/>
    </location>
</feature>
<proteinExistence type="predicted"/>
<reference evidence="2 3" key="1">
    <citation type="journal article" date="2024" name="Chem. Sci.">
        <title>Discovery of megapolipeptins by genome mining of a Burkholderiales bacteria collection.</title>
        <authorList>
            <person name="Paulo B.S."/>
            <person name="Recchia M.J.J."/>
            <person name="Lee S."/>
            <person name="Fergusson C.H."/>
            <person name="Romanowski S.B."/>
            <person name="Hernandez A."/>
            <person name="Krull N."/>
            <person name="Liu D.Y."/>
            <person name="Cavanagh H."/>
            <person name="Bos A."/>
            <person name="Gray C.A."/>
            <person name="Murphy B.T."/>
            <person name="Linington R.G."/>
            <person name="Eustaquio A.S."/>
        </authorList>
    </citation>
    <scope>NUCLEOTIDE SEQUENCE [LARGE SCALE GENOMIC DNA]</scope>
    <source>
        <strain evidence="2 3">RL21-008-BIB-B</strain>
    </source>
</reference>
<comment type="caution">
    <text evidence="2">The sequence shown here is derived from an EMBL/GenBank/DDBJ whole genome shotgun (WGS) entry which is preliminary data.</text>
</comment>
<evidence type="ECO:0000256" key="1">
    <source>
        <dbReference type="SAM" id="Phobius"/>
    </source>
</evidence>
<keyword evidence="1" id="KW-1133">Transmembrane helix</keyword>
<feature type="transmembrane region" description="Helical" evidence="1">
    <location>
        <begin position="308"/>
        <end position="329"/>
    </location>
</feature>
<feature type="transmembrane region" description="Helical" evidence="1">
    <location>
        <begin position="341"/>
        <end position="359"/>
    </location>
</feature>
<evidence type="ECO:0008006" key="4">
    <source>
        <dbReference type="Google" id="ProtNLM"/>
    </source>
</evidence>
<gene>
    <name evidence="2" type="ORF">PQR63_12065</name>
</gene>
<feature type="transmembrane region" description="Helical" evidence="1">
    <location>
        <begin position="190"/>
        <end position="219"/>
    </location>
</feature>
<protein>
    <recommendedName>
        <fullName evidence="4">Glycosyltransferase RgtA/B/C/D-like domain-containing protein</fullName>
    </recommendedName>
</protein>
<dbReference type="EMBL" id="JAQQFR010000007">
    <property type="protein sequence ID" value="MFL9879125.1"/>
    <property type="molecule type" value="Genomic_DNA"/>
</dbReference>
<accession>A0ABW8Z9G2</accession>
<feature type="transmembrane region" description="Helical" evidence="1">
    <location>
        <begin position="401"/>
        <end position="424"/>
    </location>
</feature>